<evidence type="ECO:0000313" key="4">
    <source>
        <dbReference type="MGI" id="MGI:1859618"/>
    </source>
</evidence>
<feature type="compositionally biased region" description="Polar residues" evidence="1">
    <location>
        <begin position="258"/>
        <end position="276"/>
    </location>
</feature>
<evidence type="ECO:0000256" key="2">
    <source>
        <dbReference type="SAM" id="SignalP"/>
    </source>
</evidence>
<feature type="region of interest" description="Disordered" evidence="1">
    <location>
        <begin position="141"/>
        <end position="210"/>
    </location>
</feature>
<feature type="compositionally biased region" description="Low complexity" evidence="1">
    <location>
        <begin position="285"/>
        <end position="296"/>
    </location>
</feature>
<dbReference type="EMBL" id="BC145136">
    <property type="protein sequence ID" value="AAI45137.1"/>
    <property type="molecule type" value="mRNA"/>
</dbReference>
<organism evidence="3">
    <name type="scientific">Mus musculus</name>
    <name type="common">Mouse</name>
    <dbReference type="NCBI Taxonomy" id="10090"/>
    <lineage>
        <taxon>Eukaryota</taxon>
        <taxon>Metazoa</taxon>
        <taxon>Chordata</taxon>
        <taxon>Craniata</taxon>
        <taxon>Vertebrata</taxon>
        <taxon>Euteleostomi</taxon>
        <taxon>Mammalia</taxon>
        <taxon>Eutheria</taxon>
        <taxon>Euarchontoglires</taxon>
        <taxon>Glires</taxon>
        <taxon>Rodentia</taxon>
        <taxon>Myomorpha</taxon>
        <taxon>Muroidea</taxon>
        <taxon>Muridae</taxon>
        <taxon>Murinae</taxon>
        <taxon>Mus</taxon>
        <taxon>Mus</taxon>
    </lineage>
</organism>
<feature type="compositionally biased region" description="Low complexity" evidence="1">
    <location>
        <begin position="438"/>
        <end position="462"/>
    </location>
</feature>
<feature type="compositionally biased region" description="Gly residues" evidence="1">
    <location>
        <begin position="415"/>
        <end position="426"/>
    </location>
</feature>
<name>B7ZNB1_MOUSE</name>
<dbReference type="UCSC" id="uc011zxy.1">
    <property type="organism name" value="mouse"/>
</dbReference>
<feature type="chain" id="PRO_5002866717" evidence="2">
    <location>
        <begin position="21"/>
        <end position="494"/>
    </location>
</feature>
<dbReference type="AGR" id="MGI:1859618"/>
<feature type="region of interest" description="Disordered" evidence="1">
    <location>
        <begin position="247"/>
        <end position="494"/>
    </location>
</feature>
<feature type="compositionally biased region" description="Low complexity" evidence="1">
    <location>
        <begin position="370"/>
        <end position="380"/>
    </location>
</feature>
<proteinExistence type="evidence at transcript level"/>
<feature type="compositionally biased region" description="Polar residues" evidence="1">
    <location>
        <begin position="180"/>
        <end position="198"/>
    </location>
</feature>
<reference evidence="3" key="1">
    <citation type="journal article" date="2004" name="Genome Res.">
        <title>The status, quality, and expansion of the NIH full-length cDNA project: the Mammalian Gene Collection (MGC).</title>
        <authorList>
            <consortium name="The MGC Project Team"/>
            <person name="Gerhard D.S."/>
            <person name="Wagner L."/>
            <person name="Feingold E.A."/>
            <person name="Shenmen C.M."/>
            <person name="Grouse L.H."/>
            <person name="Schuler G."/>
            <person name="Klein S.L."/>
            <person name="Old S."/>
            <person name="Rasooly R."/>
            <person name="Good P."/>
            <person name="Guyer M."/>
            <person name="Peck A.M."/>
            <person name="Derge J.G."/>
            <person name="Lipman D."/>
            <person name="Collins F.S."/>
            <person name="Jang W."/>
            <person name="Sherry S."/>
            <person name="Feolo M."/>
            <person name="Misquitta L."/>
            <person name="Lee E."/>
            <person name="Rotmistrovsky K."/>
            <person name="Greenhut S.F."/>
            <person name="Schaefer C.F."/>
            <person name="Buetow K."/>
            <person name="Bonner T.I."/>
            <person name="Haussler D."/>
            <person name="Kent J."/>
            <person name="Kiekhaus M."/>
            <person name="Furey T."/>
            <person name="Brent M."/>
            <person name="Prange C."/>
            <person name="Schreiber K."/>
            <person name="Shapiro N."/>
            <person name="Bhat N.K."/>
            <person name="Hopkins R.F."/>
            <person name="Hsie F."/>
            <person name="Driscoll T."/>
            <person name="Soares M.B."/>
            <person name="Casavant T.L."/>
            <person name="Scheetz T.E."/>
            <person name="Brown-stein M.J."/>
            <person name="Usdin T.B."/>
            <person name="Toshiyuki S."/>
            <person name="Carninci P."/>
            <person name="Piao Y."/>
            <person name="Dudekula D.B."/>
            <person name="Ko M.S."/>
            <person name="Kawakami K."/>
            <person name="Suzuki Y."/>
            <person name="Sugano S."/>
            <person name="Gruber C.E."/>
            <person name="Smith M.R."/>
            <person name="Simmons B."/>
            <person name="Moore T."/>
            <person name="Waterman R."/>
            <person name="Johnson S.L."/>
            <person name="Ruan Y."/>
            <person name="Wei C.L."/>
            <person name="Mathavan S."/>
            <person name="Gunaratne P.H."/>
            <person name="Wu J."/>
            <person name="Garcia A.M."/>
            <person name="Hulyk S.W."/>
            <person name="Fuh E."/>
            <person name="Yuan Y."/>
            <person name="Sneed A."/>
            <person name="Kowis C."/>
            <person name="Hodgson A."/>
            <person name="Muzny D.M."/>
            <person name="McPherson J."/>
            <person name="Gibbs R.A."/>
            <person name="Fahey J."/>
            <person name="Helton E."/>
            <person name="Ketteman M."/>
            <person name="Madan A."/>
            <person name="Rodrigues S."/>
            <person name="Sanchez A."/>
            <person name="Whiting M."/>
            <person name="Madari A."/>
            <person name="Young A.C."/>
            <person name="Wetherby K.D."/>
            <person name="Granite S.J."/>
            <person name="Kwong P.N."/>
            <person name="Brinkley C.P."/>
            <person name="Pearson R.L."/>
            <person name="Bouffard G.G."/>
            <person name="Blakesly R.W."/>
            <person name="Green E.D."/>
            <person name="Dickson M.C."/>
            <person name="Rodriguez A.C."/>
            <person name="Grimwood J."/>
            <person name="Schmutz J."/>
            <person name="Myers R.M."/>
            <person name="Butterfield Y.S."/>
            <person name="Griffith M."/>
            <person name="Griffith O.L."/>
            <person name="Krzywinski M.I."/>
            <person name="Liao N."/>
            <person name="Morin R."/>
            <person name="Morrin R."/>
            <person name="Palmquist D."/>
            <person name="Petrescu A.S."/>
            <person name="Skalska U."/>
            <person name="Smailus D.E."/>
            <person name="Stott J.M."/>
            <person name="Schnerch A."/>
            <person name="Schein J.E."/>
            <person name="Jones S.J."/>
            <person name="Holt R.A."/>
            <person name="Baross A."/>
            <person name="Marra M.A."/>
            <person name="Clifton S."/>
            <person name="Makowski K.A."/>
            <person name="Bosak S."/>
            <person name="Malek J."/>
        </authorList>
    </citation>
    <scope>NUCLEOTIDE SEQUENCE [LARGE SCALE MRNA]</scope>
    <source>
        <tissue evidence="3">Brain</tissue>
    </source>
</reference>
<keyword evidence="2" id="KW-0732">Signal</keyword>
<feature type="compositionally biased region" description="Low complexity" evidence="1">
    <location>
        <begin position="324"/>
        <end position="335"/>
    </location>
</feature>
<feature type="compositionally biased region" description="Polar residues" evidence="1">
    <location>
        <begin position="62"/>
        <end position="84"/>
    </location>
</feature>
<feature type="signal peptide" evidence="2">
    <location>
        <begin position="1"/>
        <end position="20"/>
    </location>
</feature>
<dbReference type="PeptideAtlas" id="B7ZNB1"/>
<gene>
    <name evidence="3 4" type="primary">Smgc</name>
</gene>
<protein>
    <submittedName>
        <fullName evidence="3">Smgc protein</fullName>
    </submittedName>
</protein>
<feature type="compositionally biased region" description="Basic and acidic residues" evidence="1">
    <location>
        <begin position="299"/>
        <end position="313"/>
    </location>
</feature>
<evidence type="ECO:0000313" key="3">
    <source>
        <dbReference type="EMBL" id="AAI45137.1"/>
    </source>
</evidence>
<feature type="compositionally biased region" description="Polar residues" evidence="1">
    <location>
        <begin position="483"/>
        <end position="494"/>
    </location>
</feature>
<evidence type="ECO:0000256" key="1">
    <source>
        <dbReference type="SAM" id="MobiDB-lite"/>
    </source>
</evidence>
<accession>B7ZNB1</accession>
<dbReference type="MGI" id="MGI:1859618">
    <property type="gene designation" value="Smgc"/>
</dbReference>
<feature type="region of interest" description="Disordered" evidence="1">
    <location>
        <begin position="48"/>
        <end position="91"/>
    </location>
</feature>
<feature type="compositionally biased region" description="Polar residues" evidence="1">
    <location>
        <begin position="141"/>
        <end position="151"/>
    </location>
</feature>
<dbReference type="AlphaFoldDB" id="B7ZNB1"/>
<sequence>MKLILLYLAVVLCFVGKARSFRNGAGFYTSLGGQMRVFDFNKKTLDAKSSGGSKDYNLSDGGKSNSRKNLSPATGGSATQQSNLDDSHAPNLGKSETMLSLLGYLGAFRPVLSGLTSLPRVGGGAHGNIGLRAEISRNGVNLSGDSSTSSRLDGHSSDGLSKVSGDDPTVQGHDVAASDGSKQNVEDSTLSTGSATSNEGDDKSSDNSSNTFREDLEKILEQITSAPGGSVSSAVENLKAQIKKFIEPLTEDHGPTVTEASQSAERPNAQSSNNLSGKLEPKYENPTNGSSSGTSSADKPYEEGMRKLLKFLEEQYGQTGTDASVSGMSSESSRSNVHLSDGFSMESGDDATVQGQQAAASGGPKQNVESSNSSTGSATSNGGGDSNEVRGPSSSAVDSTDSGDRGNLADKQGPGFNGPEGVGENNGGSFRAGSLDTGSKSDSGSHNLSSGSGSRSNVSTGGEPSDKNEPADPGVSGRVTCPTGKTQSGSPSVA</sequence>